<feature type="transmembrane region" description="Helical" evidence="1">
    <location>
        <begin position="12"/>
        <end position="39"/>
    </location>
</feature>
<gene>
    <name evidence="2" type="ORF">ACFQEY_05045</name>
</gene>
<dbReference type="AlphaFoldDB" id="A0ABD5UJU3"/>
<keyword evidence="1" id="KW-0472">Membrane</keyword>
<keyword evidence="3" id="KW-1185">Reference proteome</keyword>
<sequence>MAMSSKTLNVGLRDVGFSLLCIVSVAAILPVQFVSLIVFDTIGLDQFIPSTVIYTVVPAVVVTAIPAIVAARQNNRRGSQVITAVVFIAAILASILVWSGFFVIG</sequence>
<proteinExistence type="predicted"/>
<dbReference type="Proteomes" id="UP001596333">
    <property type="component" value="Unassembled WGS sequence"/>
</dbReference>
<evidence type="ECO:0000313" key="3">
    <source>
        <dbReference type="Proteomes" id="UP001596333"/>
    </source>
</evidence>
<name>A0ABD5UJU3_9EURY</name>
<keyword evidence="1" id="KW-1133">Transmembrane helix</keyword>
<reference evidence="2 3" key="1">
    <citation type="journal article" date="2019" name="Int. J. Syst. Evol. Microbiol.">
        <title>The Global Catalogue of Microorganisms (GCM) 10K type strain sequencing project: providing services to taxonomists for standard genome sequencing and annotation.</title>
        <authorList>
            <consortium name="The Broad Institute Genomics Platform"/>
            <consortium name="The Broad Institute Genome Sequencing Center for Infectious Disease"/>
            <person name="Wu L."/>
            <person name="Ma J."/>
        </authorList>
    </citation>
    <scope>NUCLEOTIDE SEQUENCE [LARGE SCALE GENOMIC DNA]</scope>
    <source>
        <strain evidence="2 3">Y73</strain>
    </source>
</reference>
<organism evidence="2 3">
    <name type="scientific">Halorubrum trueperi</name>
    <dbReference type="NCBI Taxonomy" id="2004704"/>
    <lineage>
        <taxon>Archaea</taxon>
        <taxon>Methanobacteriati</taxon>
        <taxon>Methanobacteriota</taxon>
        <taxon>Stenosarchaea group</taxon>
        <taxon>Halobacteria</taxon>
        <taxon>Halobacteriales</taxon>
        <taxon>Haloferacaceae</taxon>
        <taxon>Halorubrum</taxon>
    </lineage>
</organism>
<dbReference type="EMBL" id="JBHSXI010000002">
    <property type="protein sequence ID" value="MFC6888412.1"/>
    <property type="molecule type" value="Genomic_DNA"/>
</dbReference>
<accession>A0ABD5UJU3</accession>
<protein>
    <submittedName>
        <fullName evidence="2">Uncharacterized protein</fullName>
    </submittedName>
</protein>
<dbReference type="RefSeq" id="WP_144927964.1">
    <property type="nucleotide sequence ID" value="NZ_JBHSXI010000002.1"/>
</dbReference>
<comment type="caution">
    <text evidence="2">The sequence shown here is derived from an EMBL/GenBank/DDBJ whole genome shotgun (WGS) entry which is preliminary data.</text>
</comment>
<feature type="transmembrane region" description="Helical" evidence="1">
    <location>
        <begin position="51"/>
        <end position="69"/>
    </location>
</feature>
<evidence type="ECO:0000313" key="2">
    <source>
        <dbReference type="EMBL" id="MFC6888412.1"/>
    </source>
</evidence>
<keyword evidence="1" id="KW-0812">Transmembrane</keyword>
<dbReference type="GeneID" id="301689552"/>
<evidence type="ECO:0000256" key="1">
    <source>
        <dbReference type="SAM" id="Phobius"/>
    </source>
</evidence>
<feature type="transmembrane region" description="Helical" evidence="1">
    <location>
        <begin position="81"/>
        <end position="104"/>
    </location>
</feature>